<dbReference type="Pfam" id="PF01547">
    <property type="entry name" value="SBP_bac_1"/>
    <property type="match status" value="1"/>
</dbReference>
<keyword evidence="2" id="KW-0813">Transport</keyword>
<accession>A0AA41KJD9</accession>
<feature type="compositionally biased region" description="Polar residues" evidence="4">
    <location>
        <begin position="442"/>
        <end position="452"/>
    </location>
</feature>
<dbReference type="GO" id="GO:0015768">
    <property type="term" value="P:maltose transport"/>
    <property type="evidence" value="ECO:0007669"/>
    <property type="project" value="TreeGrafter"/>
</dbReference>
<name>A0AA41KJD9_9EURY</name>
<dbReference type="GO" id="GO:1901982">
    <property type="term" value="F:maltose binding"/>
    <property type="evidence" value="ECO:0007669"/>
    <property type="project" value="TreeGrafter"/>
</dbReference>
<evidence type="ECO:0000256" key="1">
    <source>
        <dbReference type="ARBA" id="ARBA00008520"/>
    </source>
</evidence>
<dbReference type="SUPFAM" id="SSF53850">
    <property type="entry name" value="Periplasmic binding protein-like II"/>
    <property type="match status" value="1"/>
</dbReference>
<gene>
    <name evidence="5" type="ORF">KTS37_12715</name>
</gene>
<dbReference type="AlphaFoldDB" id="A0AA41KJD9"/>
<feature type="compositionally biased region" description="Gly residues" evidence="4">
    <location>
        <begin position="34"/>
        <end position="67"/>
    </location>
</feature>
<dbReference type="Proteomes" id="UP001166304">
    <property type="component" value="Unassembled WGS sequence"/>
</dbReference>
<organism evidence="5 6">
    <name type="scientific">Haloarcula salina</name>
    <dbReference type="NCBI Taxonomy" id="1429914"/>
    <lineage>
        <taxon>Archaea</taxon>
        <taxon>Methanobacteriati</taxon>
        <taxon>Methanobacteriota</taxon>
        <taxon>Stenosarchaea group</taxon>
        <taxon>Halobacteria</taxon>
        <taxon>Halobacteriales</taxon>
        <taxon>Haloarculaceae</taxon>
        <taxon>Haloarcula</taxon>
    </lineage>
</organism>
<dbReference type="GO" id="GO:0055052">
    <property type="term" value="C:ATP-binding cassette (ABC) transporter complex, substrate-binding subunit-containing"/>
    <property type="evidence" value="ECO:0007669"/>
    <property type="project" value="TreeGrafter"/>
</dbReference>
<dbReference type="CDD" id="cd13585">
    <property type="entry name" value="PBP2_TMBP_like"/>
    <property type="match status" value="1"/>
</dbReference>
<feature type="region of interest" description="Disordered" evidence="4">
    <location>
        <begin position="441"/>
        <end position="460"/>
    </location>
</feature>
<evidence type="ECO:0000256" key="3">
    <source>
        <dbReference type="ARBA" id="ARBA00022729"/>
    </source>
</evidence>
<evidence type="ECO:0000313" key="5">
    <source>
        <dbReference type="EMBL" id="MBV0902648.1"/>
    </source>
</evidence>
<dbReference type="PANTHER" id="PTHR30061:SF50">
    <property type="entry name" value="MALTOSE_MALTODEXTRIN-BINDING PERIPLASMIC PROTEIN"/>
    <property type="match status" value="1"/>
</dbReference>
<evidence type="ECO:0000313" key="6">
    <source>
        <dbReference type="Proteomes" id="UP001166304"/>
    </source>
</evidence>
<sequence length="460" mass="49903">MQSSNNPESSEDSLDRRRLLQALSAGGAIAIAGCSGGDGGDGGSGDGDSGDGGSGTDGDGGDGGDGGSRSIQFLTMGVGDNIQQYFEENNAAFEEEYGVDVEFTSVTWDNARQTVNNRVDGGQAPDVSRWPARWIPQLVGKDALEPLDDMMDGEFGQKFSEGVAAGTMYNGSHYGVPWAASNKCLYYNKDVFETAGLDPENPSLDSWDDMLSAAQQIRDSDASVPALGLAGADAIETGSQYYHYHWSHGADLVNDEGLPVVNTDGAVEALSFYTDLHLEHGVTQSSPLSSTRQDIRQLFENGDLGMVIGHVYTGLNIESAKESGDVDFDYGIVQVPEGPEGRYSLFTIDAITVLSQSEHKDLARDLIRFYFDEERRFQYSKQKGFLPVVEAVGERPYFSDSKNWAPFVEASQYARARPKLSNFSQFNDRMVQAIQEALADQKTPQKALNDAQSDLEDAME</sequence>
<evidence type="ECO:0000256" key="2">
    <source>
        <dbReference type="ARBA" id="ARBA00022448"/>
    </source>
</evidence>
<dbReference type="GO" id="GO:0042956">
    <property type="term" value="P:maltodextrin transmembrane transport"/>
    <property type="evidence" value="ECO:0007669"/>
    <property type="project" value="TreeGrafter"/>
</dbReference>
<evidence type="ECO:0000256" key="4">
    <source>
        <dbReference type="SAM" id="MobiDB-lite"/>
    </source>
</evidence>
<keyword evidence="3" id="KW-0732">Signal</keyword>
<dbReference type="Gene3D" id="3.40.190.10">
    <property type="entry name" value="Periplasmic binding protein-like II"/>
    <property type="match status" value="1"/>
</dbReference>
<proteinExistence type="inferred from homology"/>
<dbReference type="EMBL" id="JAHQXE010000004">
    <property type="protein sequence ID" value="MBV0902648.1"/>
    <property type="molecule type" value="Genomic_DNA"/>
</dbReference>
<feature type="region of interest" description="Disordered" evidence="4">
    <location>
        <begin position="31"/>
        <end position="70"/>
    </location>
</feature>
<protein>
    <submittedName>
        <fullName evidence="5">Sugar ABC transporter substrate-binding protein</fullName>
    </submittedName>
</protein>
<reference evidence="5" key="1">
    <citation type="submission" date="2021-06" db="EMBL/GenBank/DDBJ databases">
        <title>New haloarchaea isolates fom saline soil.</title>
        <authorList>
            <person name="Duran-Viseras A."/>
            <person name="Sanchez-Porro C.S."/>
            <person name="Ventosa A."/>
        </authorList>
    </citation>
    <scope>NUCLEOTIDE SEQUENCE</scope>
    <source>
        <strain evidence="5">JCM 18369</strain>
    </source>
</reference>
<keyword evidence="6" id="KW-1185">Reference proteome</keyword>
<dbReference type="PANTHER" id="PTHR30061">
    <property type="entry name" value="MALTOSE-BINDING PERIPLASMIC PROTEIN"/>
    <property type="match status" value="1"/>
</dbReference>
<dbReference type="InterPro" id="IPR006059">
    <property type="entry name" value="SBP"/>
</dbReference>
<dbReference type="RefSeq" id="WP_162414229.1">
    <property type="nucleotide sequence ID" value="NZ_JAHQXE010000004.1"/>
</dbReference>
<comment type="similarity">
    <text evidence="1">Belongs to the bacterial solute-binding protein 1 family.</text>
</comment>
<comment type="caution">
    <text evidence="5">The sequence shown here is derived from an EMBL/GenBank/DDBJ whole genome shotgun (WGS) entry which is preliminary data.</text>
</comment>